<dbReference type="AlphaFoldDB" id="X1HKG0"/>
<accession>X1HKG0</accession>
<dbReference type="EMBL" id="BARU01006183">
    <property type="protein sequence ID" value="GAH45813.1"/>
    <property type="molecule type" value="Genomic_DNA"/>
</dbReference>
<reference evidence="1" key="1">
    <citation type="journal article" date="2014" name="Front. Microbiol.">
        <title>High frequency of phylogenetically diverse reductive dehalogenase-homologous genes in deep subseafloor sedimentary metagenomes.</title>
        <authorList>
            <person name="Kawai M."/>
            <person name="Futagami T."/>
            <person name="Toyoda A."/>
            <person name="Takaki Y."/>
            <person name="Nishi S."/>
            <person name="Hori S."/>
            <person name="Arai W."/>
            <person name="Tsubouchi T."/>
            <person name="Morono Y."/>
            <person name="Uchiyama I."/>
            <person name="Ito T."/>
            <person name="Fujiyama A."/>
            <person name="Inagaki F."/>
            <person name="Takami H."/>
        </authorList>
    </citation>
    <scope>NUCLEOTIDE SEQUENCE</scope>
    <source>
        <strain evidence="1">Expedition CK06-06</strain>
    </source>
</reference>
<gene>
    <name evidence="1" type="ORF">S03H2_12135</name>
</gene>
<sequence>MALEVEILTESKVNVIDKIKENQTLEFERIANWIIAGSGNFEKTHGDGRYRDNCNTFRGASACKDHVYKSLTLHYNHCNKMDCETCFIQASSTRARELNGKLKELREKALKEGVIIGMVKHIALSPTKELMKELLTDYDNFSNLEGNSS</sequence>
<comment type="caution">
    <text evidence="1">The sequence shown here is derived from an EMBL/GenBank/DDBJ whole genome shotgun (WGS) entry which is preliminary data.</text>
</comment>
<proteinExistence type="predicted"/>
<name>X1HKG0_9ZZZZ</name>
<organism evidence="1">
    <name type="scientific">marine sediment metagenome</name>
    <dbReference type="NCBI Taxonomy" id="412755"/>
    <lineage>
        <taxon>unclassified sequences</taxon>
        <taxon>metagenomes</taxon>
        <taxon>ecological metagenomes</taxon>
    </lineage>
</organism>
<evidence type="ECO:0000313" key="1">
    <source>
        <dbReference type="EMBL" id="GAH45813.1"/>
    </source>
</evidence>
<protein>
    <submittedName>
        <fullName evidence="1">Uncharacterized protein</fullName>
    </submittedName>
</protein>